<dbReference type="STRING" id="519424.AZF04_17485"/>
<feature type="compositionally biased region" description="Basic residues" evidence="1">
    <location>
        <begin position="35"/>
        <end position="47"/>
    </location>
</feature>
<evidence type="ECO:0000313" key="4">
    <source>
        <dbReference type="Proteomes" id="UP000075806"/>
    </source>
</evidence>
<feature type="transmembrane region" description="Helical" evidence="2">
    <location>
        <begin position="50"/>
        <end position="73"/>
    </location>
</feature>
<proteinExistence type="predicted"/>
<name>A0A162EKQ0_9BACI</name>
<organism evidence="3 4">
    <name type="scientific">Alkalihalobacillus trypoxylicola</name>
    <dbReference type="NCBI Taxonomy" id="519424"/>
    <lineage>
        <taxon>Bacteria</taxon>
        <taxon>Bacillati</taxon>
        <taxon>Bacillota</taxon>
        <taxon>Bacilli</taxon>
        <taxon>Bacillales</taxon>
        <taxon>Bacillaceae</taxon>
        <taxon>Alkalihalobacillus</taxon>
    </lineage>
</organism>
<accession>A0A162EKQ0</accession>
<dbReference type="Proteomes" id="UP000075806">
    <property type="component" value="Unassembled WGS sequence"/>
</dbReference>
<dbReference type="AlphaFoldDB" id="A0A162EKQ0"/>
<keyword evidence="2" id="KW-0472">Membrane</keyword>
<evidence type="ECO:0000256" key="1">
    <source>
        <dbReference type="SAM" id="MobiDB-lite"/>
    </source>
</evidence>
<keyword evidence="4" id="KW-1185">Reference proteome</keyword>
<feature type="compositionally biased region" description="Basic and acidic residues" evidence="1">
    <location>
        <begin position="22"/>
        <end position="32"/>
    </location>
</feature>
<evidence type="ECO:0000313" key="3">
    <source>
        <dbReference type="EMBL" id="KYG33138.1"/>
    </source>
</evidence>
<dbReference type="RefSeq" id="WP_061948022.1">
    <property type="nucleotide sequence ID" value="NZ_LTAO01000009.1"/>
</dbReference>
<feature type="region of interest" description="Disordered" evidence="1">
    <location>
        <begin position="22"/>
        <end position="47"/>
    </location>
</feature>
<keyword evidence="2" id="KW-1133">Transmembrane helix</keyword>
<dbReference type="EMBL" id="LTAO01000009">
    <property type="protein sequence ID" value="KYG33138.1"/>
    <property type="molecule type" value="Genomic_DNA"/>
</dbReference>
<comment type="caution">
    <text evidence="3">The sequence shown here is derived from an EMBL/GenBank/DDBJ whole genome shotgun (WGS) entry which is preliminary data.</text>
</comment>
<keyword evidence="2" id="KW-0812">Transmembrane</keyword>
<sequence>MNNMSESHEDWNENDENYQYDLEKLNKPKDLPPRSQKHKKKRGERKKSKALNLIIVRILLLLFLIIVIGAFLVPSWLL</sequence>
<reference evidence="3" key="1">
    <citation type="submission" date="2016-02" db="EMBL/GenBank/DDBJ databases">
        <title>Genome sequence of Bacillus trypoxylicola KCTC 13244(T).</title>
        <authorList>
            <person name="Jeong H."/>
            <person name="Park S.-H."/>
            <person name="Choi S.-K."/>
        </authorList>
    </citation>
    <scope>NUCLEOTIDE SEQUENCE [LARGE SCALE GENOMIC DNA]</scope>
    <source>
        <strain evidence="3">KCTC 13244</strain>
    </source>
</reference>
<evidence type="ECO:0000256" key="2">
    <source>
        <dbReference type="SAM" id="Phobius"/>
    </source>
</evidence>
<gene>
    <name evidence="3" type="ORF">AZF04_17485</name>
</gene>
<protein>
    <submittedName>
        <fullName evidence="3">Uncharacterized protein</fullName>
    </submittedName>
</protein>